<evidence type="ECO:0000313" key="1">
    <source>
        <dbReference type="EMBL" id="SQB59890.1"/>
    </source>
</evidence>
<name>A0A2X3ACE8_CLOPF</name>
<dbReference type="InterPro" id="IPR038666">
    <property type="entry name" value="SSP1_head-tail_sf"/>
</dbReference>
<dbReference type="NCBIfam" id="TIGR01563">
    <property type="entry name" value="gp16_SPP1"/>
    <property type="match status" value="1"/>
</dbReference>
<organism evidence="1 2">
    <name type="scientific">Clostridium perfringens</name>
    <dbReference type="NCBI Taxonomy" id="1502"/>
    <lineage>
        <taxon>Bacteria</taxon>
        <taxon>Bacillati</taxon>
        <taxon>Bacillota</taxon>
        <taxon>Clostridia</taxon>
        <taxon>Eubacteriales</taxon>
        <taxon>Clostridiaceae</taxon>
        <taxon>Clostridium</taxon>
    </lineage>
</organism>
<dbReference type="RefSeq" id="WP_111926324.1">
    <property type="nucleotide sequence ID" value="NZ_CP120752.1"/>
</dbReference>
<dbReference type="Proteomes" id="UP000249986">
    <property type="component" value="Unassembled WGS sequence"/>
</dbReference>
<reference evidence="1 2" key="1">
    <citation type="submission" date="2018-06" db="EMBL/GenBank/DDBJ databases">
        <authorList>
            <consortium name="Pathogen Informatics"/>
            <person name="Doyle S."/>
        </authorList>
    </citation>
    <scope>NUCLEOTIDE SEQUENCE [LARGE SCALE GENOMIC DNA]</scope>
    <source>
        <strain evidence="1 2">NCTC10719</strain>
    </source>
</reference>
<proteinExistence type="predicted"/>
<dbReference type="Pfam" id="PF05521">
    <property type="entry name" value="Phage_HCP"/>
    <property type="match status" value="1"/>
</dbReference>
<dbReference type="Gene3D" id="2.40.10.270">
    <property type="entry name" value="Bacteriophage SPP1 head-tail adaptor protein"/>
    <property type="match status" value="1"/>
</dbReference>
<dbReference type="InterPro" id="IPR008767">
    <property type="entry name" value="Phage_SPP1_head-tail_adaptor"/>
</dbReference>
<gene>
    <name evidence="1" type="ORF">NCTC10719_01433</name>
</gene>
<dbReference type="EMBL" id="UAWG01000009">
    <property type="protein sequence ID" value="SQB59890.1"/>
    <property type="molecule type" value="Genomic_DNA"/>
</dbReference>
<accession>A0A2X3ACE8</accession>
<sequence>MIKLDKRIAFKKIETKQNDYGTMEEKSVDYYSCWAGFKTISGKEFIAAKTTNSENIVTFTVRYCNKLKQLLNPKEIRNFKIEFNECKYNILFISDWMNLHKYIDIKCEVIT</sequence>
<dbReference type="AlphaFoldDB" id="A0A2X3ACE8"/>
<protein>
    <submittedName>
        <fullName evidence="1">Putative phage head-tail adaptor</fullName>
    </submittedName>
</protein>
<evidence type="ECO:0000313" key="2">
    <source>
        <dbReference type="Proteomes" id="UP000249986"/>
    </source>
</evidence>